<organism evidence="2 3">
    <name type="scientific">Artemisia annua</name>
    <name type="common">Sweet wormwood</name>
    <dbReference type="NCBI Taxonomy" id="35608"/>
    <lineage>
        <taxon>Eukaryota</taxon>
        <taxon>Viridiplantae</taxon>
        <taxon>Streptophyta</taxon>
        <taxon>Embryophyta</taxon>
        <taxon>Tracheophyta</taxon>
        <taxon>Spermatophyta</taxon>
        <taxon>Magnoliopsida</taxon>
        <taxon>eudicotyledons</taxon>
        <taxon>Gunneridae</taxon>
        <taxon>Pentapetalae</taxon>
        <taxon>asterids</taxon>
        <taxon>campanulids</taxon>
        <taxon>Asterales</taxon>
        <taxon>Asteraceae</taxon>
        <taxon>Asteroideae</taxon>
        <taxon>Anthemideae</taxon>
        <taxon>Artemisiinae</taxon>
        <taxon>Artemisia</taxon>
    </lineage>
</organism>
<sequence>MCYLSLIREKTATDFPRKFGQPIGAEQPHVGHAGEGASSDVQRLRKRGRPRNACASVHGDTEMADSHATLSATAPRKRPAHGHLSSAACDRDRSQNIAEGVNHAGEGASSHVQQPQKRAARRPRKRPAHAHQSSAPCDHDCSQNITETINHAGEGASSHVQQPRKRGRSQDGSTSMHVVPGMRHSHGSETASQPQKRGRRTHQSFVAEGSTSYAPDNAAPAYDDLGDCTERCNYCNAAFWRGERLADLPPLDPQIVQDLIHFLDAHNELVQIFRIARDKCAEADVPEFKIRLYSGDKPRGYELPSSNTLGAIVFDRGPESESNYDVIVEYIDGPLKRISKIHKSYMSLQFPLIFIYGQPGYHTKLMLRTANPDDEPKRVSMNSFYTYQMHPRHDRFKCLANLLATATYGSSQVAVALSNEGRDEQKKGDQTLETSVALLNKPIEQDKQLKQHDLQKPDKMVAPSLETSEIHAKIKHEETPHAAVRLPKEEVQKEKEIRECNLEAPTNLVIDTKESSGTPPETLHFVNPKPLKTTNKQDTPQGSGTKTAKRALFQSQPTESKKQKGKA</sequence>
<feature type="region of interest" description="Disordered" evidence="1">
    <location>
        <begin position="16"/>
        <end position="91"/>
    </location>
</feature>
<dbReference type="AlphaFoldDB" id="A0A2U1LP25"/>
<dbReference type="EMBL" id="PKPP01008418">
    <property type="protein sequence ID" value="PWA50742.1"/>
    <property type="molecule type" value="Genomic_DNA"/>
</dbReference>
<feature type="region of interest" description="Disordered" evidence="1">
    <location>
        <begin position="103"/>
        <end position="212"/>
    </location>
</feature>
<feature type="compositionally biased region" description="Polar residues" evidence="1">
    <location>
        <begin position="532"/>
        <end position="546"/>
    </location>
</feature>
<protein>
    <recommendedName>
        <fullName evidence="4">Helitron helicase-like domain-containing protein</fullName>
    </recommendedName>
</protein>
<gene>
    <name evidence="2" type="ORF">CTI12_AA469080</name>
</gene>
<name>A0A2U1LP25_ARTAN</name>
<proteinExistence type="predicted"/>
<feature type="compositionally biased region" description="Basic residues" evidence="1">
    <location>
        <begin position="118"/>
        <end position="129"/>
    </location>
</feature>
<dbReference type="PANTHER" id="PTHR45786">
    <property type="entry name" value="DNA BINDING PROTEIN-LIKE"/>
    <property type="match status" value="1"/>
</dbReference>
<feature type="region of interest" description="Disordered" evidence="1">
    <location>
        <begin position="509"/>
        <end position="567"/>
    </location>
</feature>
<evidence type="ECO:0000313" key="3">
    <source>
        <dbReference type="Proteomes" id="UP000245207"/>
    </source>
</evidence>
<evidence type="ECO:0008006" key="4">
    <source>
        <dbReference type="Google" id="ProtNLM"/>
    </source>
</evidence>
<evidence type="ECO:0000313" key="2">
    <source>
        <dbReference type="EMBL" id="PWA50742.1"/>
    </source>
</evidence>
<comment type="caution">
    <text evidence="2">The sequence shown here is derived from an EMBL/GenBank/DDBJ whole genome shotgun (WGS) entry which is preliminary data.</text>
</comment>
<reference evidence="2 3" key="1">
    <citation type="journal article" date="2018" name="Mol. Plant">
        <title>The genome of Artemisia annua provides insight into the evolution of Asteraceae family and artemisinin biosynthesis.</title>
        <authorList>
            <person name="Shen Q."/>
            <person name="Zhang L."/>
            <person name="Liao Z."/>
            <person name="Wang S."/>
            <person name="Yan T."/>
            <person name="Shi P."/>
            <person name="Liu M."/>
            <person name="Fu X."/>
            <person name="Pan Q."/>
            <person name="Wang Y."/>
            <person name="Lv Z."/>
            <person name="Lu X."/>
            <person name="Zhang F."/>
            <person name="Jiang W."/>
            <person name="Ma Y."/>
            <person name="Chen M."/>
            <person name="Hao X."/>
            <person name="Li L."/>
            <person name="Tang Y."/>
            <person name="Lv G."/>
            <person name="Zhou Y."/>
            <person name="Sun X."/>
            <person name="Brodelius P.E."/>
            <person name="Rose J.K.C."/>
            <person name="Tang K."/>
        </authorList>
    </citation>
    <scope>NUCLEOTIDE SEQUENCE [LARGE SCALE GENOMIC DNA]</scope>
    <source>
        <strain evidence="3">cv. Huhao1</strain>
        <tissue evidence="2">Leaf</tissue>
    </source>
</reference>
<keyword evidence="3" id="KW-1185">Reference proteome</keyword>
<accession>A0A2U1LP25</accession>
<dbReference type="Proteomes" id="UP000245207">
    <property type="component" value="Unassembled WGS sequence"/>
</dbReference>
<dbReference type="PANTHER" id="PTHR45786:SF74">
    <property type="entry name" value="ATP-DEPENDENT DNA HELICASE"/>
    <property type="match status" value="1"/>
</dbReference>
<evidence type="ECO:0000256" key="1">
    <source>
        <dbReference type="SAM" id="MobiDB-lite"/>
    </source>
</evidence>